<feature type="compositionally biased region" description="Basic and acidic residues" evidence="3">
    <location>
        <begin position="106"/>
        <end position="132"/>
    </location>
</feature>
<feature type="transmembrane region" description="Helical" evidence="4">
    <location>
        <begin position="550"/>
        <end position="573"/>
    </location>
</feature>
<sequence>MQDQDTVFVPVLPSFDGFFNNLSKTSKKAGADAGKELSDALAAGVAKSGKAVESAASQMEKAQNRAATAAENTRQKNMALERVMENQNATALDLAKATDAVNKALRDQEASDKAAERAVKNHAKATEEHQRAQDQANDSIREGTSNVDAYSSGLGDLGGSLKNIIGMTAGIGTVGAAISSALDVSSAVGNMNRQLGLTGDAAALAGDQVRETLRTGLAGSADEAAEAIGSLNSQWKYLGSEGEQTAAELADNFLGFTRTFGVDMAEATQTAGQLITSGLATDVESAADMMTTAMQRVPAQMRDELPEIINEYGVNFQNLGFSGEEAFSLLVSASERGKWALDKTGDALKEFTIRGSDMSKTSVEAYDALGLSAEDMSRAITVGGDEAKNALQTVATELLGMDDPVERSNTAIALFGTQLEDIGIEQVPAFLESLTGAENGMEGFAGSSQAVADDIQNSLQGRLDSLKGTATSLASDGFMKAWDAGEQLASWARDSKGWLMPVAIGVGSIAAGMAAWNATMAAGGIISAIKSLTLVTKAQAAAQFLLNGAMWASPVTWIVAGIVALVAGLTYFFTQTETGRATWEKFTAALGDGWDWVTEKIGAGWSWLQDNVFSPLWNWLQSLGDTWSAVWGGVQSGWDTFTSAMSAGYENYIKPVFDGIVTVAQWAALIIGTIFLTPVMLAWNLLSAAISAGYEHIIKPTWDALASAAQWLWNEVLSPVLTWIGDKWNQLSLLMQAAWYYIQANVLAPLEFAMMYLWNSVVSPVIDWIQNKWNQLSFLMQAAWYYIQNNVLLPLEAGLQYLWNNVVTPVLNWIGDKWDKMGQGLHSVWQWVDSNVFTPLKNGLTTLQNWFDKTVDNIGKGWSLIKDKVKEPIQWVVSVVFNKGIRPAWNAVASLVGMDDKKLDEINFADGGTLSNGTLPGYSPGVDDYRFVDPKRGMAINLGGGESIMRPEWTRAVGGASAVRAMNDAAKYGGVSGVQRMLGEGASFADGGTIDSNIERTLSALQSEHGKPYQYGGVGNPSWDCSGLWSGIVQSLNGGNLFGGRIFNTESDFSQFGFVPGLSGRVTIGVHNGGGGANSHMAGTIDGINLESGSSNGVQIGGAAIGSDAASLPTRYTLAKFLGEFVSGGNGGGGGNPIASIAKRAWDAVMDLLPSTPEFPGPIGEFPGAAKDLMVNTVWDFVKSKLPFGGGGGYNGPVGAGVEQWRPLVESILDAKGFDKSATQSVLRRMDQESGGNPSAINNWDSNAAAGTPSKGLMQVIDPTFAAHMDPGYTNIWDPESNIRASMNYAVARYGSLSAAYDRAGGYDSGGWVFPGKTLVNNESGVPEAVLTGGQWAKFYELVDSVLPGLSNTIDGMVGEIHQAYLGSDAGYGHTAELLGGNYQVAEAMVNASAALGRAERGFNDWARENEDHGRIGTPEEWAQHYGAIAAQGLATDALGLLGLDGLADVTLSDSTVDLLNALGHPASADMFQPKSILDDDNRVAKTVQESVSDTVTDSVTEAVATTDSATDGTTTTVGSKSVVTVQVPAGKTAFTADEVRETFTTINSKVGDIEVRLETVEDGQASGIDTGITMMV</sequence>
<feature type="transmembrane region" description="Helical" evidence="4">
    <location>
        <begin position="663"/>
        <end position="686"/>
    </location>
</feature>
<dbReference type="SUPFAM" id="SSF53955">
    <property type="entry name" value="Lysozyme-like"/>
    <property type="match status" value="1"/>
</dbReference>
<feature type="compositionally biased region" description="Polar residues" evidence="3">
    <location>
        <begin position="133"/>
        <end position="144"/>
    </location>
</feature>
<feature type="region of interest" description="Disordered" evidence="3">
    <location>
        <begin position="106"/>
        <end position="144"/>
    </location>
</feature>
<evidence type="ECO:0000259" key="5">
    <source>
        <dbReference type="Pfam" id="PF01464"/>
    </source>
</evidence>
<evidence type="ECO:0000313" key="8">
    <source>
        <dbReference type="Proteomes" id="UP000241893"/>
    </source>
</evidence>
<dbReference type="CDD" id="cd13402">
    <property type="entry name" value="LT_TF-like"/>
    <property type="match status" value="1"/>
</dbReference>
<evidence type="ECO:0000256" key="2">
    <source>
        <dbReference type="SAM" id="Coils"/>
    </source>
</evidence>
<keyword evidence="4" id="KW-0472">Membrane</keyword>
<reference evidence="7 8" key="1">
    <citation type="submission" date="2017-10" db="EMBL/GenBank/DDBJ databases">
        <title>Complete nucleotide sequences and annotations of phi673 and phi674, two new lytic phages of Corynebacterium glutamicum ATCC 13032.</title>
        <authorList>
            <person name="Yomantas Y.A.V."/>
            <person name="Abalakina E.G."/>
            <person name="Lobanova J.S."/>
            <person name="Mamontov V.A."/>
            <person name="Stoynova N.V."/>
            <person name="Mashko S.V."/>
        </authorList>
    </citation>
    <scope>NUCLEOTIDE SEQUENCE [LARGE SCALE GENOMIC DNA]</scope>
</reference>
<accession>A0A2H4PIU8</accession>
<dbReference type="Pfam" id="PF01464">
    <property type="entry name" value="SLT"/>
    <property type="match status" value="1"/>
</dbReference>
<feature type="coiled-coil region" evidence="2">
    <location>
        <begin position="52"/>
        <end position="90"/>
    </location>
</feature>
<evidence type="ECO:0000259" key="6">
    <source>
        <dbReference type="Pfam" id="PF10145"/>
    </source>
</evidence>
<proteinExistence type="predicted"/>
<evidence type="ECO:0000256" key="4">
    <source>
        <dbReference type="SAM" id="Phobius"/>
    </source>
</evidence>
<dbReference type="GO" id="GO:0098003">
    <property type="term" value="P:viral tail assembly"/>
    <property type="evidence" value="ECO:0007669"/>
    <property type="project" value="UniProtKB-KW"/>
</dbReference>
<dbReference type="EMBL" id="MG324353">
    <property type="protein sequence ID" value="ATW62876.1"/>
    <property type="molecule type" value="Genomic_DNA"/>
</dbReference>
<keyword evidence="1" id="KW-1245">Viral tail assembly</keyword>
<name>A0A2H4PIU8_9CAUD</name>
<gene>
    <name evidence="7" type="ORF">phi673_gp14</name>
</gene>
<dbReference type="Gene3D" id="1.10.530.10">
    <property type="match status" value="1"/>
</dbReference>
<dbReference type="Pfam" id="PF10145">
    <property type="entry name" value="PhageMin_Tail"/>
    <property type="match status" value="1"/>
</dbReference>
<keyword evidence="4" id="KW-0812">Transmembrane</keyword>
<evidence type="ECO:0000313" key="7">
    <source>
        <dbReference type="EMBL" id="ATW62876.1"/>
    </source>
</evidence>
<keyword evidence="4" id="KW-1133">Transmembrane helix</keyword>
<dbReference type="InterPro" id="IPR008258">
    <property type="entry name" value="Transglycosylase_SLT_dom_1"/>
</dbReference>
<evidence type="ECO:0000256" key="3">
    <source>
        <dbReference type="SAM" id="MobiDB-lite"/>
    </source>
</evidence>
<keyword evidence="1" id="KW-1188">Viral release from host cell</keyword>
<evidence type="ECO:0000256" key="1">
    <source>
        <dbReference type="ARBA" id="ARBA00022465"/>
    </source>
</evidence>
<feature type="domain" description="Transglycosylase SLT" evidence="5">
    <location>
        <begin position="1230"/>
        <end position="1310"/>
    </location>
</feature>
<dbReference type="InterPro" id="IPR023346">
    <property type="entry name" value="Lysozyme-like_dom_sf"/>
</dbReference>
<protein>
    <submittedName>
        <fullName evidence="7">Putative tape measure protein</fullName>
    </submittedName>
</protein>
<organism evidence="7 8">
    <name type="scientific">Corynebacterium phage phi673</name>
    <dbReference type="NCBI Taxonomy" id="2052821"/>
    <lineage>
        <taxon>Viruses</taxon>
        <taxon>Duplodnaviria</taxon>
        <taxon>Heunggongvirae</taxon>
        <taxon>Uroviricota</taxon>
        <taxon>Caudoviricetes</taxon>
        <taxon>Ikedavirus</taxon>
        <taxon>Ikedavirus phi673</taxon>
    </lineage>
</organism>
<dbReference type="Proteomes" id="UP000241893">
    <property type="component" value="Segment"/>
</dbReference>
<keyword evidence="8" id="KW-1185">Reference proteome</keyword>
<dbReference type="InterPro" id="IPR010090">
    <property type="entry name" value="Phage_tape_meas"/>
</dbReference>
<feature type="domain" description="Phage tail tape measure protein" evidence="6">
    <location>
        <begin position="217"/>
        <end position="416"/>
    </location>
</feature>
<keyword evidence="2" id="KW-0175">Coiled coil</keyword>